<gene>
    <name evidence="1" type="ORF">PXEA_LOCUS28451</name>
</gene>
<dbReference type="EMBL" id="CAAALY010248867">
    <property type="protein sequence ID" value="VEL35011.1"/>
    <property type="molecule type" value="Genomic_DNA"/>
</dbReference>
<name>A0A3S5FFZ8_9PLAT</name>
<accession>A0A3S5FFZ8</accession>
<proteinExistence type="predicted"/>
<protein>
    <submittedName>
        <fullName evidence="1">Uncharacterized protein</fullName>
    </submittedName>
</protein>
<organism evidence="1 2">
    <name type="scientific">Protopolystoma xenopodis</name>
    <dbReference type="NCBI Taxonomy" id="117903"/>
    <lineage>
        <taxon>Eukaryota</taxon>
        <taxon>Metazoa</taxon>
        <taxon>Spiralia</taxon>
        <taxon>Lophotrochozoa</taxon>
        <taxon>Platyhelminthes</taxon>
        <taxon>Monogenea</taxon>
        <taxon>Polyopisthocotylea</taxon>
        <taxon>Polystomatidea</taxon>
        <taxon>Polystomatidae</taxon>
        <taxon>Protopolystoma</taxon>
    </lineage>
</organism>
<keyword evidence="2" id="KW-1185">Reference proteome</keyword>
<comment type="caution">
    <text evidence="1">The sequence shown here is derived from an EMBL/GenBank/DDBJ whole genome shotgun (WGS) entry which is preliminary data.</text>
</comment>
<sequence length="183" mass="20859">MAQSELSISIVCVNAALDGVSIRVGQPPASHLALLLLPSHSSRRPGLRHVRPPCSGRLQIYAPSTREYDLLKDGKTLHLRLWFVDLEAEFSVFAQLGWLHRGLSATLLSGHNDPPRHRHVGESFGICRSVQRRDWRTESPDSWGLSLPNRCYRQSIIWSVQRRDWRTESPDSWGLSLPNRCYQ</sequence>
<evidence type="ECO:0000313" key="2">
    <source>
        <dbReference type="Proteomes" id="UP000784294"/>
    </source>
</evidence>
<reference evidence="1" key="1">
    <citation type="submission" date="2018-11" db="EMBL/GenBank/DDBJ databases">
        <authorList>
            <consortium name="Pathogen Informatics"/>
        </authorList>
    </citation>
    <scope>NUCLEOTIDE SEQUENCE</scope>
</reference>
<dbReference type="AlphaFoldDB" id="A0A3S5FFZ8"/>
<evidence type="ECO:0000313" key="1">
    <source>
        <dbReference type="EMBL" id="VEL35011.1"/>
    </source>
</evidence>
<dbReference type="Proteomes" id="UP000784294">
    <property type="component" value="Unassembled WGS sequence"/>
</dbReference>